<dbReference type="OrthoDB" id="773270at2"/>
<dbReference type="EMBL" id="OCMT01000002">
    <property type="protein sequence ID" value="SOD14233.1"/>
    <property type="molecule type" value="Genomic_DNA"/>
</dbReference>
<name>A0A285ZX46_9SPHI</name>
<accession>A0A285ZX46</accession>
<organism evidence="1 2">
    <name type="scientific">Pedobacter xixiisoli</name>
    <dbReference type="NCBI Taxonomy" id="1476464"/>
    <lineage>
        <taxon>Bacteria</taxon>
        <taxon>Pseudomonadati</taxon>
        <taxon>Bacteroidota</taxon>
        <taxon>Sphingobacteriia</taxon>
        <taxon>Sphingobacteriales</taxon>
        <taxon>Sphingobacteriaceae</taxon>
        <taxon>Pedobacter</taxon>
    </lineage>
</organism>
<keyword evidence="2" id="KW-1185">Reference proteome</keyword>
<proteinExistence type="predicted"/>
<gene>
    <name evidence="1" type="ORF">SAMN06297358_1471</name>
</gene>
<dbReference type="RefSeq" id="WP_097130421.1">
    <property type="nucleotide sequence ID" value="NZ_OCMT01000002.1"/>
</dbReference>
<dbReference type="Proteomes" id="UP000219281">
    <property type="component" value="Unassembled WGS sequence"/>
</dbReference>
<sequence length="215" mass="24194">MKTLKIIRILFILGSFTACKKDKVDTPEPAQEPFAITDYVLVEKGLGVDDNDHLITTFELQGKAIWYTLLGYLEGPKYTFEDGVLKIYLGGTVEREFKIENQKIVSHSVKFQPYSCQLVKISKSNVLDGNTYNGGWRNEGSLIVSVSKLKFTDTHYAEASLNLPVPNNEYKSLKNIGAYSRINNVNTLWILINGKLEGSRKYESGNIAIGDFNKQ</sequence>
<reference evidence="2" key="1">
    <citation type="submission" date="2017-09" db="EMBL/GenBank/DDBJ databases">
        <authorList>
            <person name="Varghese N."/>
            <person name="Submissions S."/>
        </authorList>
    </citation>
    <scope>NUCLEOTIDE SEQUENCE [LARGE SCALE GENOMIC DNA]</scope>
    <source>
        <strain evidence="2">CGMCC 1.12803</strain>
    </source>
</reference>
<protein>
    <submittedName>
        <fullName evidence="1">Uncharacterized protein</fullName>
    </submittedName>
</protein>
<evidence type="ECO:0000313" key="2">
    <source>
        <dbReference type="Proteomes" id="UP000219281"/>
    </source>
</evidence>
<dbReference type="AlphaFoldDB" id="A0A285ZX46"/>
<evidence type="ECO:0000313" key="1">
    <source>
        <dbReference type="EMBL" id="SOD14233.1"/>
    </source>
</evidence>
<dbReference type="PROSITE" id="PS51257">
    <property type="entry name" value="PROKAR_LIPOPROTEIN"/>
    <property type="match status" value="1"/>
</dbReference>